<dbReference type="PANTHER" id="PTHR40446:SF2">
    <property type="entry name" value="N-ACETYLGLUCOSAMINE-1-PHOSPHODIESTER ALPHA-N-ACETYLGLUCOSAMINIDASE"/>
    <property type="match status" value="1"/>
</dbReference>
<dbReference type="SUPFAM" id="SSF55383">
    <property type="entry name" value="Copper amine oxidase, domain N"/>
    <property type="match status" value="2"/>
</dbReference>
<feature type="domain" description="Phosphodiester glycosidase" evidence="3">
    <location>
        <begin position="328"/>
        <end position="482"/>
    </location>
</feature>
<name>A0A4Y7RKK0_9FIRM</name>
<keyword evidence="5" id="KW-1185">Reference proteome</keyword>
<organism evidence="4 5">
    <name type="scientific">Pelotomaculum propionicicum</name>
    <dbReference type="NCBI Taxonomy" id="258475"/>
    <lineage>
        <taxon>Bacteria</taxon>
        <taxon>Bacillati</taxon>
        <taxon>Bacillota</taxon>
        <taxon>Clostridia</taxon>
        <taxon>Eubacteriales</taxon>
        <taxon>Desulfotomaculaceae</taxon>
        <taxon>Pelotomaculum</taxon>
    </lineage>
</organism>
<dbReference type="RefSeq" id="WP_134214974.1">
    <property type="nucleotide sequence ID" value="NZ_QFFZ01000046.1"/>
</dbReference>
<dbReference type="InterPro" id="IPR012854">
    <property type="entry name" value="Cu_amine_oxidase-like_N"/>
</dbReference>
<feature type="domain" description="Copper amine oxidase-like N-terminal" evidence="2">
    <location>
        <begin position="42"/>
        <end position="154"/>
    </location>
</feature>
<accession>A0A4Y7RKK0</accession>
<evidence type="ECO:0000313" key="4">
    <source>
        <dbReference type="EMBL" id="TEB09505.1"/>
    </source>
</evidence>
<dbReference type="Pfam" id="PF09992">
    <property type="entry name" value="NAGPA"/>
    <property type="match status" value="1"/>
</dbReference>
<proteinExistence type="predicted"/>
<dbReference type="Gene3D" id="3.30.457.10">
    <property type="entry name" value="Copper amine oxidase-like, N-terminal domain"/>
    <property type="match status" value="2"/>
</dbReference>
<evidence type="ECO:0000256" key="1">
    <source>
        <dbReference type="SAM" id="SignalP"/>
    </source>
</evidence>
<protein>
    <recommendedName>
        <fullName evidence="6">Copper amine oxidase-like N-terminal domain-containing protein</fullName>
    </recommendedName>
</protein>
<evidence type="ECO:0000259" key="3">
    <source>
        <dbReference type="Pfam" id="PF09992"/>
    </source>
</evidence>
<reference evidence="4 5" key="1">
    <citation type="journal article" date="2018" name="Environ. Microbiol.">
        <title>Novel energy conservation strategies and behaviour of Pelotomaculum schinkii driving syntrophic propionate catabolism.</title>
        <authorList>
            <person name="Hidalgo-Ahumada C.A.P."/>
            <person name="Nobu M.K."/>
            <person name="Narihiro T."/>
            <person name="Tamaki H."/>
            <person name="Liu W.T."/>
            <person name="Kamagata Y."/>
            <person name="Stams A.J.M."/>
            <person name="Imachi H."/>
            <person name="Sousa D.Z."/>
        </authorList>
    </citation>
    <scope>NUCLEOTIDE SEQUENCE [LARGE SCALE GENOMIC DNA]</scope>
    <source>
        <strain evidence="4 5">MGP</strain>
    </source>
</reference>
<dbReference type="OrthoDB" id="9809781at2"/>
<dbReference type="InterPro" id="IPR036582">
    <property type="entry name" value="Mao_N_sf"/>
</dbReference>
<evidence type="ECO:0000313" key="5">
    <source>
        <dbReference type="Proteomes" id="UP000297597"/>
    </source>
</evidence>
<dbReference type="InterPro" id="IPR018711">
    <property type="entry name" value="NAGPA"/>
</dbReference>
<dbReference type="Proteomes" id="UP000297597">
    <property type="component" value="Unassembled WGS sequence"/>
</dbReference>
<comment type="caution">
    <text evidence="4">The sequence shown here is derived from an EMBL/GenBank/DDBJ whole genome shotgun (WGS) entry which is preliminary data.</text>
</comment>
<sequence length="485" mass="52068">MRKLFVLAMAILIAVIFTAPSGAGAAAAHRVVFIIGLSNYTVDGLEKNMDAAAFLENGRTYVPVRFLANSLGIADSDIGWDGASQTATLTMTGYNPVTVSMRVGSNDLIVGEKMSVMDVTPLLRKGRVYLPARFVAEAFGYGAGWDESAQAVLIGPPGALPEPPSPTWQVRYDQRDVSTSYGTLHANLIFVNMNNPHVEIRPVLAEDRIGKSEELSSMAERSGAVAAINGTYFNAYDQNDLLPHGTLAADHTYFHLGGEGTLGVNESNRVFIGKYTPEITGGSGGSWVWPNWWYAWGVNHVYSDDAIVIFTPAYKDGMTPAGRTCVTVRNNMVAGIAAGQARIPQDGYVIWYGPNNSERSDQFSIGKQVDYKISYKENPSINFKSAIGNYPLLLLGGQTAVGEVSESKLTIAAPRSFAGVDRDNILVLGMVDGADVWGLAELTKNLGLKDALNLDGGASCGLYYSGQYITQPGRPLSNCLAVVIN</sequence>
<dbReference type="Pfam" id="PF07833">
    <property type="entry name" value="Cu_amine_oxidN1"/>
    <property type="match status" value="1"/>
</dbReference>
<gene>
    <name evidence="4" type="ORF">Pmgp_03110</name>
</gene>
<feature type="signal peptide" evidence="1">
    <location>
        <begin position="1"/>
        <end position="25"/>
    </location>
</feature>
<keyword evidence="1" id="KW-0732">Signal</keyword>
<dbReference type="AlphaFoldDB" id="A0A4Y7RKK0"/>
<evidence type="ECO:0008006" key="6">
    <source>
        <dbReference type="Google" id="ProtNLM"/>
    </source>
</evidence>
<feature type="chain" id="PRO_5021376951" description="Copper amine oxidase-like N-terminal domain-containing protein" evidence="1">
    <location>
        <begin position="26"/>
        <end position="485"/>
    </location>
</feature>
<dbReference type="PANTHER" id="PTHR40446">
    <property type="entry name" value="N-ACETYLGLUCOSAMINE-1-PHOSPHODIESTER ALPHA-N-ACETYLGLUCOSAMINIDASE"/>
    <property type="match status" value="1"/>
</dbReference>
<dbReference type="EMBL" id="QFFZ01000046">
    <property type="protein sequence ID" value="TEB09505.1"/>
    <property type="molecule type" value="Genomic_DNA"/>
</dbReference>
<evidence type="ECO:0000259" key="2">
    <source>
        <dbReference type="Pfam" id="PF07833"/>
    </source>
</evidence>